<feature type="region of interest" description="Disordered" evidence="1">
    <location>
        <begin position="1"/>
        <end position="54"/>
    </location>
</feature>
<comment type="caution">
    <text evidence="3">The sequence shown here is derived from an EMBL/GenBank/DDBJ whole genome shotgun (WGS) entry which is preliminary data.</text>
</comment>
<feature type="transmembrane region" description="Helical" evidence="2">
    <location>
        <begin position="341"/>
        <end position="363"/>
    </location>
</feature>
<protein>
    <recommendedName>
        <fullName evidence="5">Transmembrane protein</fullName>
    </recommendedName>
</protein>
<accession>A0A8J8T279</accession>
<keyword evidence="2" id="KW-1133">Transmembrane helix</keyword>
<feature type="compositionally biased region" description="Basic and acidic residues" evidence="1">
    <location>
        <begin position="1"/>
        <end position="11"/>
    </location>
</feature>
<evidence type="ECO:0008006" key="5">
    <source>
        <dbReference type="Google" id="ProtNLM"/>
    </source>
</evidence>
<reference evidence="3" key="1">
    <citation type="submission" date="2019-06" db="EMBL/GenBank/DDBJ databases">
        <authorList>
            <person name="Zheng W."/>
        </authorList>
    </citation>
    <scope>NUCLEOTIDE SEQUENCE</scope>
    <source>
        <strain evidence="3">QDHG01</strain>
    </source>
</reference>
<keyword evidence="2" id="KW-0472">Membrane</keyword>
<feature type="transmembrane region" description="Helical" evidence="2">
    <location>
        <begin position="297"/>
        <end position="320"/>
    </location>
</feature>
<sequence>MSEKRMQKIESNRNQQANNAKHIIDKLHIINETSEDTSRRNSSSYEGDEDSFNMDKNIKPRLLIPQQSYYYQKEVEESFYQSTSSKLDLKAQSDSRAYNTPTSINEDDMDYQTARGVRGPIGSQSLSRPNYGDFGGTQGFEKTRKKLDTMVSSQSFMTLGRGKDSLGSDSGSQEKEPDEEEGTDSEHQARFFINEEKVIRNHLKLNFTLQALQILTILLAMTFFDWVHVIINTSKSTQLVYHVSLLNVEVGDPQGGLSELPFNEDKQPKIWLYNLMHECYSDKTTIPSQFCDRSWSLFLAGSLTFIGLTVASMANVYNTFQVANFQKRHYMAPFQLFLQKNLCHLYIAIALFYFVLSLSFVYLRQLGTGQYFLLLGALMAVGTSRHFKRQYKRLKHIQLVKTLVVTENSIKGESQGNNEGEYR</sequence>
<name>A0A8J8T279_HALGN</name>
<dbReference type="AlphaFoldDB" id="A0A8J8T279"/>
<evidence type="ECO:0000256" key="2">
    <source>
        <dbReference type="SAM" id="Phobius"/>
    </source>
</evidence>
<organism evidence="3 4">
    <name type="scientific">Halteria grandinella</name>
    <dbReference type="NCBI Taxonomy" id="5974"/>
    <lineage>
        <taxon>Eukaryota</taxon>
        <taxon>Sar</taxon>
        <taxon>Alveolata</taxon>
        <taxon>Ciliophora</taxon>
        <taxon>Intramacronucleata</taxon>
        <taxon>Spirotrichea</taxon>
        <taxon>Stichotrichia</taxon>
        <taxon>Sporadotrichida</taxon>
        <taxon>Halteriidae</taxon>
        <taxon>Halteria</taxon>
    </lineage>
</organism>
<keyword evidence="2" id="KW-0812">Transmembrane</keyword>
<dbReference type="EMBL" id="RRYP01009777">
    <property type="protein sequence ID" value="TNV78831.1"/>
    <property type="molecule type" value="Genomic_DNA"/>
</dbReference>
<keyword evidence="4" id="KW-1185">Reference proteome</keyword>
<evidence type="ECO:0000313" key="4">
    <source>
        <dbReference type="Proteomes" id="UP000785679"/>
    </source>
</evidence>
<evidence type="ECO:0000313" key="3">
    <source>
        <dbReference type="EMBL" id="TNV78831.1"/>
    </source>
</evidence>
<proteinExistence type="predicted"/>
<feature type="transmembrane region" description="Helical" evidence="2">
    <location>
        <begin position="207"/>
        <end position="231"/>
    </location>
</feature>
<dbReference type="Proteomes" id="UP000785679">
    <property type="component" value="Unassembled WGS sequence"/>
</dbReference>
<dbReference type="OrthoDB" id="10637145at2759"/>
<feature type="region of interest" description="Disordered" evidence="1">
    <location>
        <begin position="159"/>
        <end position="186"/>
    </location>
</feature>
<gene>
    <name evidence="3" type="ORF">FGO68_gene17790</name>
</gene>
<feature type="transmembrane region" description="Helical" evidence="2">
    <location>
        <begin position="369"/>
        <end position="387"/>
    </location>
</feature>
<evidence type="ECO:0000256" key="1">
    <source>
        <dbReference type="SAM" id="MobiDB-lite"/>
    </source>
</evidence>